<feature type="transmembrane region" description="Helical" evidence="2">
    <location>
        <begin position="296"/>
        <end position="315"/>
    </location>
</feature>
<reference evidence="3 4" key="1">
    <citation type="submission" date="2012-06" db="EMBL/GenBank/DDBJ databases">
        <title>Finished chromosome of genome of Crinalium epipsammum PCC 9333.</title>
        <authorList>
            <consortium name="US DOE Joint Genome Institute"/>
            <person name="Gugger M."/>
            <person name="Coursin T."/>
            <person name="Rippka R."/>
            <person name="Tandeau De Marsac N."/>
            <person name="Huntemann M."/>
            <person name="Wei C.-L."/>
            <person name="Han J."/>
            <person name="Detter J.C."/>
            <person name="Han C."/>
            <person name="Tapia R."/>
            <person name="Davenport K."/>
            <person name="Daligault H."/>
            <person name="Erkkila T."/>
            <person name="Gu W."/>
            <person name="Munk A.C.C."/>
            <person name="Teshima H."/>
            <person name="Xu Y."/>
            <person name="Chain P."/>
            <person name="Chen A."/>
            <person name="Krypides N."/>
            <person name="Mavromatis K."/>
            <person name="Markowitz V."/>
            <person name="Szeto E."/>
            <person name="Ivanova N."/>
            <person name="Mikhailova N."/>
            <person name="Ovchinnikova G."/>
            <person name="Pagani I."/>
            <person name="Pati A."/>
            <person name="Goodwin L."/>
            <person name="Peters L."/>
            <person name="Pitluck S."/>
            <person name="Woyke T."/>
            <person name="Kerfeld C."/>
        </authorList>
    </citation>
    <scope>NUCLEOTIDE SEQUENCE [LARGE SCALE GENOMIC DNA]</scope>
    <source>
        <strain evidence="3 4">PCC 9333</strain>
    </source>
</reference>
<dbReference type="InterPro" id="IPR036719">
    <property type="entry name" value="Neuro-gated_channel_TM_sf"/>
</dbReference>
<proteinExistence type="predicted"/>
<sequence length="355" mass="40354">MNLLSWRNFFPRKLLISALCTAMILLLVQLGGNMIASAQAPITSTTYQPLSQIPATAQQVKTGIYAVNLYDINPSSNTYYIDFYMWFKWKGEIDPVEKLEFTNGVEDWSLTKEAGYEKPEKLADGSFYQVVKTEGRFREPFLFTRYPLDQQSLKITLENSFYTTDQLVYIAEKDGSGYADDLSAPGWEIQNYQMQNLVHEYASSFGDPSVKQNKSTYSSLRYELLIFRPLSLFLWKLLLPLLIVIFSSWGALLLYPLYVDSRIILPATALLTIVFLQQSYSDALPDVGYLVLLDKIYALAYVLNMAAILEAIITANWVKSEKPEEIARIIKIDRYFLIGNLIVLAVGVALLIILS</sequence>
<dbReference type="InterPro" id="IPR036734">
    <property type="entry name" value="Neur_chan_lig-bd_sf"/>
</dbReference>
<dbReference type="HOGENOM" id="CLU_075232_0_0_3"/>
<accession>K9W0N9</accession>
<dbReference type="RefSeq" id="WP_015204046.1">
    <property type="nucleotide sequence ID" value="NC_019753.1"/>
</dbReference>
<dbReference type="STRING" id="1173022.Cri9333_3100"/>
<dbReference type="Gene3D" id="1.20.58.390">
    <property type="entry name" value="Neurotransmitter-gated ion-channel transmembrane domain"/>
    <property type="match status" value="1"/>
</dbReference>
<dbReference type="AlphaFoldDB" id="K9W0N9"/>
<dbReference type="PATRIC" id="fig|1173022.3.peg.3355"/>
<evidence type="ECO:0000256" key="2">
    <source>
        <dbReference type="SAM" id="Phobius"/>
    </source>
</evidence>
<evidence type="ECO:0008006" key="5">
    <source>
        <dbReference type="Google" id="ProtNLM"/>
    </source>
</evidence>
<dbReference type="KEGG" id="cep:Cri9333_3100"/>
<keyword evidence="4" id="KW-1185">Reference proteome</keyword>
<dbReference type="InterPro" id="IPR006201">
    <property type="entry name" value="Neur_channel"/>
</dbReference>
<dbReference type="Gene3D" id="2.70.170.10">
    <property type="entry name" value="Neurotransmitter-gated ion-channel ligand-binding domain"/>
    <property type="match status" value="1"/>
</dbReference>
<keyword evidence="2" id="KW-0812">Transmembrane</keyword>
<keyword evidence="2" id="KW-0472">Membrane</keyword>
<protein>
    <recommendedName>
        <fullName evidence="5">Neurotransmitter-gated ion-channel ligand-binding protein</fullName>
    </recommendedName>
</protein>
<evidence type="ECO:0000313" key="4">
    <source>
        <dbReference type="Proteomes" id="UP000010472"/>
    </source>
</evidence>
<comment type="subcellular location">
    <subcellularLocation>
        <location evidence="1">Membrane</location>
        <topology evidence="1">Multi-pass membrane protein</topology>
    </subcellularLocation>
</comment>
<dbReference type="PANTHER" id="PTHR18945">
    <property type="entry name" value="NEUROTRANSMITTER GATED ION CHANNEL"/>
    <property type="match status" value="1"/>
</dbReference>
<name>K9W0N9_9CYAN</name>
<dbReference type="Proteomes" id="UP000010472">
    <property type="component" value="Chromosome"/>
</dbReference>
<dbReference type="GO" id="GO:0004888">
    <property type="term" value="F:transmembrane signaling receptor activity"/>
    <property type="evidence" value="ECO:0007669"/>
    <property type="project" value="InterPro"/>
</dbReference>
<organism evidence="3 4">
    <name type="scientific">Crinalium epipsammum PCC 9333</name>
    <dbReference type="NCBI Taxonomy" id="1173022"/>
    <lineage>
        <taxon>Bacteria</taxon>
        <taxon>Bacillati</taxon>
        <taxon>Cyanobacteriota</taxon>
        <taxon>Cyanophyceae</taxon>
        <taxon>Gomontiellales</taxon>
        <taxon>Gomontiellaceae</taxon>
        <taxon>Crinalium</taxon>
    </lineage>
</organism>
<dbReference type="EMBL" id="CP003620">
    <property type="protein sequence ID" value="AFZ13938.1"/>
    <property type="molecule type" value="Genomic_DNA"/>
</dbReference>
<evidence type="ECO:0000256" key="1">
    <source>
        <dbReference type="ARBA" id="ARBA00004141"/>
    </source>
</evidence>
<dbReference type="SUPFAM" id="SSF90112">
    <property type="entry name" value="Neurotransmitter-gated ion-channel transmembrane pore"/>
    <property type="match status" value="1"/>
</dbReference>
<dbReference type="GO" id="GO:0005230">
    <property type="term" value="F:extracellular ligand-gated monoatomic ion channel activity"/>
    <property type="evidence" value="ECO:0007669"/>
    <property type="project" value="InterPro"/>
</dbReference>
<dbReference type="eggNOG" id="COG0683">
    <property type="taxonomic scope" value="Bacteria"/>
</dbReference>
<feature type="transmembrane region" description="Helical" evidence="2">
    <location>
        <begin position="233"/>
        <end position="256"/>
    </location>
</feature>
<feature type="transmembrane region" description="Helical" evidence="2">
    <location>
        <begin position="335"/>
        <end position="354"/>
    </location>
</feature>
<keyword evidence="2" id="KW-1133">Transmembrane helix</keyword>
<dbReference type="InterPro" id="IPR038050">
    <property type="entry name" value="Neuro_actylchol_rec"/>
</dbReference>
<gene>
    <name evidence="3" type="ORF">Cri9333_3100</name>
</gene>
<dbReference type="SUPFAM" id="SSF63712">
    <property type="entry name" value="Nicotinic receptor ligand binding domain-like"/>
    <property type="match status" value="1"/>
</dbReference>
<dbReference type="GO" id="GO:0016020">
    <property type="term" value="C:membrane"/>
    <property type="evidence" value="ECO:0007669"/>
    <property type="project" value="UniProtKB-SubCell"/>
</dbReference>
<evidence type="ECO:0000313" key="3">
    <source>
        <dbReference type="EMBL" id="AFZ13938.1"/>
    </source>
</evidence>